<keyword evidence="1" id="KW-1185">Reference proteome</keyword>
<reference evidence="2" key="2">
    <citation type="submission" date="2016-06" db="UniProtKB">
        <authorList>
            <consortium name="WormBaseParasite"/>
        </authorList>
    </citation>
    <scope>IDENTIFICATION</scope>
</reference>
<protein>
    <submittedName>
        <fullName evidence="2">Protein kinase domain-containing protein</fullName>
    </submittedName>
</protein>
<dbReference type="InterPro" id="IPR050235">
    <property type="entry name" value="CK1_Ser-Thr_kinase"/>
</dbReference>
<name>A0A183CAG8_GLOPA</name>
<dbReference type="SUPFAM" id="SSF56112">
    <property type="entry name" value="Protein kinase-like (PK-like)"/>
    <property type="match status" value="1"/>
</dbReference>
<accession>A0A183CAG8</accession>
<dbReference type="Gene3D" id="1.10.510.10">
    <property type="entry name" value="Transferase(Phosphotransferase) domain 1"/>
    <property type="match status" value="1"/>
</dbReference>
<reference evidence="1" key="1">
    <citation type="submission" date="2014-05" db="EMBL/GenBank/DDBJ databases">
        <title>The genome and life-stage specific transcriptomes of Globodera pallida elucidate key aspects of plant parasitism by a cyst nematode.</title>
        <authorList>
            <person name="Cotton J.A."/>
            <person name="Lilley C.J."/>
            <person name="Jones L.M."/>
            <person name="Kikuchi T."/>
            <person name="Reid A.J."/>
            <person name="Thorpe P."/>
            <person name="Tsai I.J."/>
            <person name="Beasley H."/>
            <person name="Blok V."/>
            <person name="Cock P.J.A."/>
            <person name="Van den Akker S.E."/>
            <person name="Holroyd N."/>
            <person name="Hunt M."/>
            <person name="Mantelin S."/>
            <person name="Naghra H."/>
            <person name="Pain A."/>
            <person name="Palomares-Rius J.E."/>
            <person name="Zarowiecki M."/>
            <person name="Berriman M."/>
            <person name="Jones J.T."/>
            <person name="Urwin P.E."/>
        </authorList>
    </citation>
    <scope>NUCLEOTIDE SEQUENCE [LARGE SCALE GENOMIC DNA]</scope>
    <source>
        <strain evidence="1">Lindley</strain>
    </source>
</reference>
<dbReference type="InterPro" id="IPR011009">
    <property type="entry name" value="Kinase-like_dom_sf"/>
</dbReference>
<dbReference type="PANTHER" id="PTHR11909">
    <property type="entry name" value="CASEIN KINASE-RELATED"/>
    <property type="match status" value="1"/>
</dbReference>
<organism evidence="1 2">
    <name type="scientific">Globodera pallida</name>
    <name type="common">Potato cyst nematode worm</name>
    <name type="synonym">Heterodera pallida</name>
    <dbReference type="NCBI Taxonomy" id="36090"/>
    <lineage>
        <taxon>Eukaryota</taxon>
        <taxon>Metazoa</taxon>
        <taxon>Ecdysozoa</taxon>
        <taxon>Nematoda</taxon>
        <taxon>Chromadorea</taxon>
        <taxon>Rhabditida</taxon>
        <taxon>Tylenchina</taxon>
        <taxon>Tylenchomorpha</taxon>
        <taxon>Tylenchoidea</taxon>
        <taxon>Heteroderidae</taxon>
        <taxon>Heteroderinae</taxon>
        <taxon>Globodera</taxon>
    </lineage>
</organism>
<evidence type="ECO:0000313" key="2">
    <source>
        <dbReference type="WBParaSite" id="GPLIN_000986800"/>
    </source>
</evidence>
<sequence length="194" mass="22471">MDRKKKPPSDRGLVGLDQLIVVDFGLSEPFRDQNGVHREQKGVQFKGSTQWASINAHAKLTKSREDNLESWFYVLVALHKGSLPWHFCSSQSRANVKELKMARRTGGLNEAGRNDALNNLLCGFPEDFVRILKYIDRLTFRAEPNYDWIEGILREVLREYNLPGLSFDWEVNRTQEAWQQPQFNSDLLFIYDGP</sequence>
<evidence type="ECO:0000313" key="1">
    <source>
        <dbReference type="Proteomes" id="UP000050741"/>
    </source>
</evidence>
<dbReference type="Proteomes" id="UP000050741">
    <property type="component" value="Unassembled WGS sequence"/>
</dbReference>
<proteinExistence type="predicted"/>
<dbReference type="AlphaFoldDB" id="A0A183CAG8"/>
<dbReference type="WBParaSite" id="GPLIN_000986800">
    <property type="protein sequence ID" value="GPLIN_000986800"/>
    <property type="gene ID" value="GPLIN_000986800"/>
</dbReference>